<keyword evidence="1" id="KW-0575">Peroxidase</keyword>
<dbReference type="KEGG" id="rmar:GBA65_12420"/>
<dbReference type="InterPro" id="IPR013766">
    <property type="entry name" value="Thioredoxin_domain"/>
</dbReference>
<dbReference type="CDD" id="cd03018">
    <property type="entry name" value="PRX_AhpE_like"/>
    <property type="match status" value="1"/>
</dbReference>
<dbReference type="PANTHER" id="PTHR43110">
    <property type="entry name" value="THIOL PEROXIDASE"/>
    <property type="match status" value="1"/>
</dbReference>
<dbReference type="Gene3D" id="3.40.30.10">
    <property type="entry name" value="Glutaredoxin"/>
    <property type="match status" value="1"/>
</dbReference>
<gene>
    <name evidence="8" type="ORF">GBA65_12420</name>
</gene>
<dbReference type="GO" id="GO:0004601">
    <property type="term" value="F:peroxidase activity"/>
    <property type="evidence" value="ECO:0007669"/>
    <property type="project" value="UniProtKB-KW"/>
</dbReference>
<dbReference type="EMBL" id="CP045121">
    <property type="protein sequence ID" value="QIN79191.1"/>
    <property type="molecule type" value="Genomic_DNA"/>
</dbReference>
<protein>
    <submittedName>
        <fullName evidence="8">Redoxin domain-containing protein</fullName>
    </submittedName>
</protein>
<evidence type="ECO:0000256" key="1">
    <source>
        <dbReference type="ARBA" id="ARBA00022559"/>
    </source>
</evidence>
<reference evidence="8 9" key="1">
    <citation type="submission" date="2019-10" db="EMBL/GenBank/DDBJ databases">
        <title>Rubrobacter sp nov SCSIO 52915 isolated from a deep-sea sediment in the South China Sea.</title>
        <authorList>
            <person name="Chen R.W."/>
        </authorList>
    </citation>
    <scope>NUCLEOTIDE SEQUENCE [LARGE SCALE GENOMIC DNA]</scope>
    <source>
        <strain evidence="8 9">SCSIO 52915</strain>
    </source>
</reference>
<dbReference type="PANTHER" id="PTHR43110:SF1">
    <property type="entry name" value="THIOL PEROXIDASE"/>
    <property type="match status" value="1"/>
</dbReference>
<keyword evidence="9" id="KW-1185">Reference proteome</keyword>
<evidence type="ECO:0000256" key="5">
    <source>
        <dbReference type="PIRSR" id="PIRSR000239-1"/>
    </source>
</evidence>
<dbReference type="InterPro" id="IPR036249">
    <property type="entry name" value="Thioredoxin-like_sf"/>
</dbReference>
<keyword evidence="3" id="KW-0560">Oxidoreductase</keyword>
<keyword evidence="4" id="KW-0676">Redox-active center</keyword>
<accession>A0A6G8PYA9</accession>
<dbReference type="InterPro" id="IPR050455">
    <property type="entry name" value="Tpx_Peroxidase_subfamily"/>
</dbReference>
<feature type="region of interest" description="Disordered" evidence="6">
    <location>
        <begin position="143"/>
        <end position="166"/>
    </location>
</feature>
<feature type="compositionally biased region" description="Basic and acidic residues" evidence="6">
    <location>
        <begin position="143"/>
        <end position="153"/>
    </location>
</feature>
<dbReference type="Proteomes" id="UP000502706">
    <property type="component" value="Chromosome"/>
</dbReference>
<dbReference type="InterPro" id="IPR000866">
    <property type="entry name" value="AhpC/TSA"/>
</dbReference>
<dbReference type="PROSITE" id="PS51352">
    <property type="entry name" value="THIOREDOXIN_2"/>
    <property type="match status" value="1"/>
</dbReference>
<organism evidence="8 9">
    <name type="scientific">Rubrobacter marinus</name>
    <dbReference type="NCBI Taxonomy" id="2653852"/>
    <lineage>
        <taxon>Bacteria</taxon>
        <taxon>Bacillati</taxon>
        <taxon>Actinomycetota</taxon>
        <taxon>Rubrobacteria</taxon>
        <taxon>Rubrobacterales</taxon>
        <taxon>Rubrobacteraceae</taxon>
        <taxon>Rubrobacter</taxon>
    </lineage>
</organism>
<dbReference type="AlphaFoldDB" id="A0A6G8PYA9"/>
<dbReference type="Pfam" id="PF00578">
    <property type="entry name" value="AhpC-TSA"/>
    <property type="match status" value="1"/>
</dbReference>
<feature type="region of interest" description="Disordered" evidence="6">
    <location>
        <begin position="1"/>
        <end position="25"/>
    </location>
</feature>
<evidence type="ECO:0000259" key="7">
    <source>
        <dbReference type="PROSITE" id="PS51352"/>
    </source>
</evidence>
<evidence type="ECO:0000256" key="3">
    <source>
        <dbReference type="ARBA" id="ARBA00023002"/>
    </source>
</evidence>
<dbReference type="InterPro" id="IPR024706">
    <property type="entry name" value="Peroxiredoxin_AhpC-typ"/>
</dbReference>
<evidence type="ECO:0000256" key="6">
    <source>
        <dbReference type="SAM" id="MobiDB-lite"/>
    </source>
</evidence>
<feature type="active site" description="Cysteine sulfenic acid (-SOH) intermediate; for peroxidase activity" evidence="5">
    <location>
        <position position="61"/>
    </location>
</feature>
<evidence type="ECO:0000313" key="9">
    <source>
        <dbReference type="Proteomes" id="UP000502706"/>
    </source>
</evidence>
<dbReference type="SUPFAM" id="SSF52833">
    <property type="entry name" value="Thioredoxin-like"/>
    <property type="match status" value="1"/>
</dbReference>
<dbReference type="PIRSF" id="PIRSF000239">
    <property type="entry name" value="AHPC"/>
    <property type="match status" value="1"/>
</dbReference>
<name>A0A6G8PYA9_9ACTN</name>
<evidence type="ECO:0000256" key="4">
    <source>
        <dbReference type="ARBA" id="ARBA00023284"/>
    </source>
</evidence>
<sequence length="166" mass="18881">MRPTQYGRNERGVQMSAEVGEKAPNFELPSDDWDRRVSLEEARQDGPVVLFFYPGDWSSVCTDQMSRLQDEIGRFEDLGVKVMGVSVDSPWSHKAFADTREIHFPLLSDFGREVTEAYGVQHEAGFPKRAYFVIDKEGVVRAKKVENSPRDQPEVDDVLDDVEKAL</sequence>
<keyword evidence="2" id="KW-0049">Antioxidant</keyword>
<proteinExistence type="predicted"/>
<evidence type="ECO:0000256" key="2">
    <source>
        <dbReference type="ARBA" id="ARBA00022862"/>
    </source>
</evidence>
<feature type="domain" description="Thioredoxin" evidence="7">
    <location>
        <begin position="17"/>
        <end position="166"/>
    </location>
</feature>
<evidence type="ECO:0000313" key="8">
    <source>
        <dbReference type="EMBL" id="QIN79191.1"/>
    </source>
</evidence>